<name>A0ABD0J5I9_9CAEN</name>
<sequence length="87" mass="10248">MRLFERTQGQLHEMLRKNKVKYVGATENRKERATAHARTFPGRDMYFAPTQNMKNAEQQLIDACPKCLNIQRRSNAPQEKGFVYIIY</sequence>
<proteinExistence type="predicted"/>
<gene>
    <name evidence="1" type="ORF">BaRGS_00038527</name>
</gene>
<accession>A0ABD0J5I9</accession>
<dbReference type="Proteomes" id="UP001519460">
    <property type="component" value="Unassembled WGS sequence"/>
</dbReference>
<dbReference type="AlphaFoldDB" id="A0ABD0J5I9"/>
<reference evidence="1 2" key="1">
    <citation type="journal article" date="2023" name="Sci. Data">
        <title>Genome assembly of the Korean intertidal mud-creeper Batillaria attramentaria.</title>
        <authorList>
            <person name="Patra A.K."/>
            <person name="Ho P.T."/>
            <person name="Jun S."/>
            <person name="Lee S.J."/>
            <person name="Kim Y."/>
            <person name="Won Y.J."/>
        </authorList>
    </citation>
    <scope>NUCLEOTIDE SEQUENCE [LARGE SCALE GENOMIC DNA]</scope>
    <source>
        <strain evidence="1">Wonlab-2016</strain>
    </source>
</reference>
<protein>
    <submittedName>
        <fullName evidence="1">Uncharacterized protein</fullName>
    </submittedName>
</protein>
<evidence type="ECO:0000313" key="2">
    <source>
        <dbReference type="Proteomes" id="UP001519460"/>
    </source>
</evidence>
<comment type="caution">
    <text evidence="1">The sequence shown here is derived from an EMBL/GenBank/DDBJ whole genome shotgun (WGS) entry which is preliminary data.</text>
</comment>
<organism evidence="1 2">
    <name type="scientific">Batillaria attramentaria</name>
    <dbReference type="NCBI Taxonomy" id="370345"/>
    <lineage>
        <taxon>Eukaryota</taxon>
        <taxon>Metazoa</taxon>
        <taxon>Spiralia</taxon>
        <taxon>Lophotrochozoa</taxon>
        <taxon>Mollusca</taxon>
        <taxon>Gastropoda</taxon>
        <taxon>Caenogastropoda</taxon>
        <taxon>Sorbeoconcha</taxon>
        <taxon>Cerithioidea</taxon>
        <taxon>Batillariidae</taxon>
        <taxon>Batillaria</taxon>
    </lineage>
</organism>
<evidence type="ECO:0000313" key="1">
    <source>
        <dbReference type="EMBL" id="KAK7462038.1"/>
    </source>
</evidence>
<dbReference type="EMBL" id="JACVVK020000626">
    <property type="protein sequence ID" value="KAK7462038.1"/>
    <property type="molecule type" value="Genomic_DNA"/>
</dbReference>
<keyword evidence="2" id="KW-1185">Reference proteome</keyword>